<reference evidence="8 9" key="1">
    <citation type="submission" date="2022-04" db="EMBL/GenBank/DDBJ databases">
        <title>Hymenobacter sp. isolated from the air.</title>
        <authorList>
            <person name="Won M."/>
            <person name="Lee C.-M."/>
            <person name="Woen H.-Y."/>
            <person name="Kwon S.-W."/>
        </authorList>
    </citation>
    <scope>NUCLEOTIDE SEQUENCE [LARGE SCALE GENOMIC DNA]</scope>
    <source>
        <strain evidence="9">5413 J-13</strain>
    </source>
</reference>
<comment type="catalytic activity">
    <reaction evidence="7">
        <text>aldehydo-D-galacturonate = keto-D-tagaturonate</text>
        <dbReference type="Rhea" id="RHEA:27702"/>
        <dbReference type="ChEBI" id="CHEBI:12952"/>
        <dbReference type="ChEBI" id="CHEBI:17886"/>
    </reaction>
</comment>
<dbReference type="Proteomes" id="UP000829925">
    <property type="component" value="Chromosome"/>
</dbReference>
<dbReference type="InterPro" id="IPR032466">
    <property type="entry name" value="Metal_Hydrolase"/>
</dbReference>
<dbReference type="SUPFAM" id="SSF51556">
    <property type="entry name" value="Metallo-dependent hydrolases"/>
    <property type="match status" value="1"/>
</dbReference>
<protein>
    <recommendedName>
        <fullName evidence="5 7">Uronate isomerase</fullName>
        <ecNumber evidence="4 7">5.3.1.12</ecNumber>
    </recommendedName>
    <alternativeName>
        <fullName evidence="7">Glucuronate isomerase</fullName>
    </alternativeName>
    <alternativeName>
        <fullName evidence="7">Uronic isomerase</fullName>
    </alternativeName>
</protein>
<evidence type="ECO:0000256" key="2">
    <source>
        <dbReference type="ARBA" id="ARBA00004892"/>
    </source>
</evidence>
<dbReference type="GO" id="GO:0042840">
    <property type="term" value="P:D-glucuronate catabolic process"/>
    <property type="evidence" value="ECO:0007669"/>
    <property type="project" value="TreeGrafter"/>
</dbReference>
<comment type="catalytic activity">
    <reaction evidence="1 7">
        <text>D-glucuronate = D-fructuronate</text>
        <dbReference type="Rhea" id="RHEA:13049"/>
        <dbReference type="ChEBI" id="CHEBI:58720"/>
        <dbReference type="ChEBI" id="CHEBI:59863"/>
        <dbReference type="EC" id="5.3.1.12"/>
    </reaction>
</comment>
<dbReference type="EMBL" id="CP095053">
    <property type="protein sequence ID" value="UOR06659.1"/>
    <property type="molecule type" value="Genomic_DNA"/>
</dbReference>
<dbReference type="GO" id="GO:0008880">
    <property type="term" value="F:glucuronate isomerase activity"/>
    <property type="evidence" value="ECO:0007669"/>
    <property type="project" value="UniProtKB-UniRule"/>
</dbReference>
<dbReference type="HAMAP" id="MF_00675">
    <property type="entry name" value="UxaC"/>
    <property type="match status" value="1"/>
</dbReference>
<comment type="pathway">
    <text evidence="2 7">Carbohydrate metabolism; pentose and glucuronate interconversion.</text>
</comment>
<dbReference type="KEGG" id="haei:MUN82_06050"/>
<comment type="similarity">
    <text evidence="3 7">Belongs to the metallo-dependent hydrolases superfamily. Uronate isomerase family.</text>
</comment>
<accession>A0A8T9T405</accession>
<dbReference type="InterPro" id="IPR003766">
    <property type="entry name" value="Uronate_isomerase"/>
</dbReference>
<evidence type="ECO:0000256" key="3">
    <source>
        <dbReference type="ARBA" id="ARBA00008397"/>
    </source>
</evidence>
<dbReference type="PANTHER" id="PTHR30068:SF4">
    <property type="entry name" value="URONATE ISOMERASE"/>
    <property type="match status" value="1"/>
</dbReference>
<keyword evidence="6 7" id="KW-0413">Isomerase</keyword>
<name>A0A8T9T405_9BACT</name>
<dbReference type="Gene3D" id="1.10.2020.10">
    <property type="entry name" value="uronate isomerase, domain 2, chain A"/>
    <property type="match status" value="1"/>
</dbReference>
<dbReference type="GO" id="GO:0019698">
    <property type="term" value="P:D-galacturonate catabolic process"/>
    <property type="evidence" value="ECO:0007669"/>
    <property type="project" value="TreeGrafter"/>
</dbReference>
<evidence type="ECO:0000256" key="6">
    <source>
        <dbReference type="ARBA" id="ARBA00023235"/>
    </source>
</evidence>
<keyword evidence="9" id="KW-1185">Reference proteome</keyword>
<sequence>MKKPFLGPDFLLQTETAQQLYHVHAEHQPIIDYHCHLPPDQIAEDRQFENLTQIWLYGDHYKWRAMRANGVDERYITGDASDWEKFEKWAETVPYTARNPLYHWTHLELQRYFDVHELLDKDSARRIYDECSEKLRTPEYSVRNLLRKMNVKVVCTTDDPADSLEHHQSIRDSDFDVQVLPTFRADKAMSPEDAGAYNAYLDKLGAAAEVDIQTFADLEKALRLRHDFFAEMGGKLSDHGLEQLYAADYTDEEIDTIFGKVRGGESLDSAEVLKFKSKVLVLLAEMDWEKGWTQQYHVGALRNNNARMLRQLGPDTGWDSIGDFSQAQAMSKFFDRLDTQDKLAKTIIYNLNPADNELIATMIGNFNDGSVAGKMQFGSGWWFLDQKDGMERQINALSNMGLLSRFVGMLTDSRSFLSYPRHEYFRRVLCNLLGNDVENGELPDNLSWLGEMVGNICYGNASTYFGFTPVEEKVAAETA</sequence>
<dbReference type="EC" id="5.3.1.12" evidence="4 7"/>
<dbReference type="RefSeq" id="WP_245095782.1">
    <property type="nucleotide sequence ID" value="NZ_CP095053.1"/>
</dbReference>
<evidence type="ECO:0000256" key="7">
    <source>
        <dbReference type="HAMAP-Rule" id="MF_00675"/>
    </source>
</evidence>
<dbReference type="AlphaFoldDB" id="A0A8T9T405"/>
<evidence type="ECO:0000256" key="5">
    <source>
        <dbReference type="ARBA" id="ARBA00020555"/>
    </source>
</evidence>
<proteinExistence type="inferred from homology"/>
<organism evidence="8 9">
    <name type="scientific">Hymenobacter aerilatus</name>
    <dbReference type="NCBI Taxonomy" id="2932251"/>
    <lineage>
        <taxon>Bacteria</taxon>
        <taxon>Pseudomonadati</taxon>
        <taxon>Bacteroidota</taxon>
        <taxon>Cytophagia</taxon>
        <taxon>Cytophagales</taxon>
        <taxon>Hymenobacteraceae</taxon>
        <taxon>Hymenobacter</taxon>
    </lineage>
</organism>
<evidence type="ECO:0000256" key="1">
    <source>
        <dbReference type="ARBA" id="ARBA00001165"/>
    </source>
</evidence>
<dbReference type="PANTHER" id="PTHR30068">
    <property type="entry name" value="URONATE ISOMERASE"/>
    <property type="match status" value="1"/>
</dbReference>
<evidence type="ECO:0000313" key="9">
    <source>
        <dbReference type="Proteomes" id="UP000829925"/>
    </source>
</evidence>
<dbReference type="NCBIfam" id="NF002794">
    <property type="entry name" value="PRK02925.1"/>
    <property type="match status" value="1"/>
</dbReference>
<evidence type="ECO:0000313" key="8">
    <source>
        <dbReference type="EMBL" id="UOR06659.1"/>
    </source>
</evidence>
<dbReference type="Pfam" id="PF02614">
    <property type="entry name" value="UxaC"/>
    <property type="match status" value="1"/>
</dbReference>
<dbReference type="Gene3D" id="3.20.20.140">
    <property type="entry name" value="Metal-dependent hydrolases"/>
    <property type="match status" value="1"/>
</dbReference>
<gene>
    <name evidence="7 8" type="primary">uxaC</name>
    <name evidence="8" type="ORF">MUN82_06050</name>
</gene>
<evidence type="ECO:0000256" key="4">
    <source>
        <dbReference type="ARBA" id="ARBA00012546"/>
    </source>
</evidence>